<accession>A0A4P9CD73</accession>
<proteinExistence type="predicted"/>
<organism evidence="1 2">
    <name type="scientific">Eubacterium maltosivorans</name>
    <dbReference type="NCBI Taxonomy" id="2041044"/>
    <lineage>
        <taxon>Bacteria</taxon>
        <taxon>Bacillati</taxon>
        <taxon>Bacillota</taxon>
        <taxon>Clostridia</taxon>
        <taxon>Eubacteriales</taxon>
        <taxon>Eubacteriaceae</taxon>
        <taxon>Eubacterium</taxon>
    </lineage>
</organism>
<dbReference type="Proteomes" id="UP000218387">
    <property type="component" value="Chromosome"/>
</dbReference>
<dbReference type="KEGG" id="emt:CPZ25_008505"/>
<sequence>MLILGIIIVAMFGYLTYALINPEKF</sequence>
<dbReference type="GO" id="GO:0005886">
    <property type="term" value="C:plasma membrane"/>
    <property type="evidence" value="ECO:0007669"/>
    <property type="project" value="InterPro"/>
</dbReference>
<name>A0A4P9CD73_EUBML</name>
<dbReference type="Pfam" id="PF09604">
    <property type="entry name" value="Potass_KdpF"/>
    <property type="match status" value="1"/>
</dbReference>
<reference evidence="1 2" key="1">
    <citation type="submission" date="2018-05" db="EMBL/GenBank/DDBJ databases">
        <title>Genome comparison of Eubacterium sp.</title>
        <authorList>
            <person name="Feng Y."/>
            <person name="Sanchez-Andrea I."/>
            <person name="Stams A.J.M."/>
            <person name="De Vos W.M."/>
        </authorList>
    </citation>
    <scope>NUCLEOTIDE SEQUENCE [LARGE SCALE GENOMIC DNA]</scope>
    <source>
        <strain evidence="1 2">YI</strain>
    </source>
</reference>
<dbReference type="NCBIfam" id="TIGR02115">
    <property type="entry name" value="potass_kdpF"/>
    <property type="match status" value="1"/>
</dbReference>
<evidence type="ECO:0000313" key="2">
    <source>
        <dbReference type="Proteomes" id="UP000218387"/>
    </source>
</evidence>
<keyword evidence="2" id="KW-1185">Reference proteome</keyword>
<evidence type="ECO:0000313" key="1">
    <source>
        <dbReference type="EMBL" id="QCT73627.1"/>
    </source>
</evidence>
<dbReference type="RefSeq" id="WP_090413834.1">
    <property type="nucleotide sequence ID" value="NZ_CABJDW020000016.1"/>
</dbReference>
<dbReference type="AlphaFoldDB" id="A0A4P9CD73"/>
<protein>
    <submittedName>
        <fullName evidence="1">K(+)-transporting ATPase subunit F</fullName>
    </submittedName>
</protein>
<dbReference type="InterPro" id="IPR011726">
    <property type="entry name" value="KdpF"/>
</dbReference>
<dbReference type="GO" id="GO:0008556">
    <property type="term" value="F:P-type potassium transmembrane transporter activity"/>
    <property type="evidence" value="ECO:0007669"/>
    <property type="project" value="InterPro"/>
</dbReference>
<gene>
    <name evidence="1" type="primary">kdpF</name>
    <name evidence="1" type="ORF">CPZ25_008505</name>
</gene>
<dbReference type="EMBL" id="CP029487">
    <property type="protein sequence ID" value="QCT73627.1"/>
    <property type="molecule type" value="Genomic_DNA"/>
</dbReference>